<dbReference type="InterPro" id="IPR025498">
    <property type="entry name" value="DUF4389"/>
</dbReference>
<dbReference type="OrthoDB" id="156718at2"/>
<feature type="transmembrane region" description="Helical" evidence="1">
    <location>
        <begin position="158"/>
        <end position="180"/>
    </location>
</feature>
<feature type="transmembrane region" description="Helical" evidence="1">
    <location>
        <begin position="37"/>
        <end position="64"/>
    </location>
</feature>
<keyword evidence="1" id="KW-0472">Membrane</keyword>
<feature type="transmembrane region" description="Helical" evidence="1">
    <location>
        <begin position="131"/>
        <end position="152"/>
    </location>
</feature>
<keyword evidence="1" id="KW-0812">Transmembrane</keyword>
<dbReference type="Pfam" id="PF14333">
    <property type="entry name" value="DUF4389"/>
    <property type="match status" value="2"/>
</dbReference>
<dbReference type="AlphaFoldDB" id="A0A0K1JFV2"/>
<sequence length="236" mass="26052">MAAHAEVLPRPAYPVHVDGADSPDASRWLWLVKWLLVLPHVVILLALWVAFIVTSVIAFFAILVTGRYPRALFDLNSGVLRWTWRVGYYAYSANGTDRYPPFTLADVPDYPARLEIDYPEQLSRGLVLVKWWLLAVPHYLIVGVLLGGGSWAARSDGVHSGSAGLISLLVLIAAIALAFTGTYPRSLYNLILGLNRWVLRVAAYAALMTDVYPPFRLDMGAHDPDLSLSNPDSPIS</sequence>
<proteinExistence type="predicted"/>
<keyword evidence="3" id="KW-1185">Reference proteome</keyword>
<accession>A0A0K1JFV2</accession>
<dbReference type="PATRIC" id="fig|571913.6.peg.1157"/>
<evidence type="ECO:0000313" key="3">
    <source>
        <dbReference type="Proteomes" id="UP000066480"/>
    </source>
</evidence>
<dbReference type="KEGG" id="lmoi:VV02_05680"/>
<evidence type="ECO:0000256" key="1">
    <source>
        <dbReference type="SAM" id="Phobius"/>
    </source>
</evidence>
<name>A0A0K1JFV2_9MICO</name>
<reference evidence="2 3" key="1">
    <citation type="submission" date="2015-03" db="EMBL/GenBank/DDBJ databases">
        <title>Luteipulveratus halotolerans sp. nov., a novel actinobacterium (Dermacoccaceae) from Sarawak, Malaysia.</title>
        <authorList>
            <person name="Juboi H."/>
            <person name="Basik A."/>
            <person name="Shamsul S.S."/>
            <person name="Arnold P."/>
            <person name="Schmitt E.K."/>
            <person name="Sanglier J.-J."/>
            <person name="Yeo T."/>
        </authorList>
    </citation>
    <scope>NUCLEOTIDE SEQUENCE [LARGE SCALE GENOMIC DNA]</scope>
    <source>
        <strain evidence="2 3">MN07-A0370</strain>
    </source>
</reference>
<dbReference type="EMBL" id="CP011112">
    <property type="protein sequence ID" value="AKU15475.1"/>
    <property type="molecule type" value="Genomic_DNA"/>
</dbReference>
<organism evidence="2 3">
    <name type="scientific">Luteipulveratus mongoliensis</name>
    <dbReference type="NCBI Taxonomy" id="571913"/>
    <lineage>
        <taxon>Bacteria</taxon>
        <taxon>Bacillati</taxon>
        <taxon>Actinomycetota</taxon>
        <taxon>Actinomycetes</taxon>
        <taxon>Micrococcales</taxon>
        <taxon>Dermacoccaceae</taxon>
        <taxon>Luteipulveratus</taxon>
    </lineage>
</organism>
<dbReference type="Proteomes" id="UP000066480">
    <property type="component" value="Chromosome"/>
</dbReference>
<keyword evidence="1" id="KW-1133">Transmembrane helix</keyword>
<evidence type="ECO:0000313" key="2">
    <source>
        <dbReference type="EMBL" id="AKU15475.1"/>
    </source>
</evidence>
<dbReference type="STRING" id="571913.VV02_05680"/>
<protein>
    <submittedName>
        <fullName evidence="2">Membrane protein</fullName>
    </submittedName>
</protein>
<gene>
    <name evidence="2" type="ORF">VV02_05680</name>
</gene>
<feature type="transmembrane region" description="Helical" evidence="1">
    <location>
        <begin position="187"/>
        <end position="207"/>
    </location>
</feature>
<dbReference type="RefSeq" id="WP_052590378.1">
    <property type="nucleotide sequence ID" value="NZ_CP011112.1"/>
</dbReference>